<proteinExistence type="predicted"/>
<reference evidence="2 3" key="1">
    <citation type="submission" date="2017-08" db="EMBL/GenBank/DDBJ databases">
        <authorList>
            <person name="Chaillou S."/>
        </authorList>
    </citation>
    <scope>NUCLEOTIDE SEQUENCE [LARGE SCALE GENOMIC DNA]</scope>
    <source>
        <strain evidence="2 3">MFPA15A1205</strain>
    </source>
</reference>
<feature type="domain" description="Minor tail T" evidence="1">
    <location>
        <begin position="20"/>
        <end position="82"/>
    </location>
</feature>
<dbReference type="RefSeq" id="WP_097192121.1">
    <property type="nucleotide sequence ID" value="NZ_OBKZ01000020.1"/>
</dbReference>
<dbReference type="EMBL" id="OBKZ01000020">
    <property type="protein sequence ID" value="SOB53041.1"/>
    <property type="molecule type" value="Genomic_DNA"/>
</dbReference>
<dbReference type="Pfam" id="PF06223">
    <property type="entry name" value="Phage_tail_T"/>
    <property type="match status" value="1"/>
</dbReference>
<dbReference type="AlphaFoldDB" id="A0AAX2H844"/>
<gene>
    <name evidence="2" type="ORF">PLUA15_270023</name>
</gene>
<accession>A0AAX2H844</accession>
<sequence length="100" mass="11074">MLTLALRLGKTLNEISDQVSAEELFLWQAFDRESPLGDQRGDVLAAIIAAASFQAQGAKVSALDLMPVWAGERIDVDEQEEGEDLLKNYLTERAGIQQKR</sequence>
<comment type="caution">
    <text evidence="2">The sequence shown here is derived from an EMBL/GenBank/DDBJ whole genome shotgun (WGS) entry which is preliminary data.</text>
</comment>
<name>A0AAX2H844_9PSED</name>
<evidence type="ECO:0000259" key="1">
    <source>
        <dbReference type="Pfam" id="PF06223"/>
    </source>
</evidence>
<evidence type="ECO:0000313" key="3">
    <source>
        <dbReference type="Proteomes" id="UP000219564"/>
    </source>
</evidence>
<protein>
    <submittedName>
        <fullName evidence="2">Bacteriophage alternative C-terminus of gp69 (Modular protein)</fullName>
    </submittedName>
</protein>
<dbReference type="Proteomes" id="UP000219564">
    <property type="component" value="Unassembled WGS sequence"/>
</dbReference>
<dbReference type="InterPro" id="IPR009350">
    <property type="entry name" value="Phage_tail_T"/>
</dbReference>
<evidence type="ECO:0000313" key="2">
    <source>
        <dbReference type="EMBL" id="SOB53041.1"/>
    </source>
</evidence>
<organism evidence="2 3">
    <name type="scientific">Pseudomonas lundensis</name>
    <dbReference type="NCBI Taxonomy" id="86185"/>
    <lineage>
        <taxon>Bacteria</taxon>
        <taxon>Pseudomonadati</taxon>
        <taxon>Pseudomonadota</taxon>
        <taxon>Gammaproteobacteria</taxon>
        <taxon>Pseudomonadales</taxon>
        <taxon>Pseudomonadaceae</taxon>
        <taxon>Pseudomonas</taxon>
    </lineage>
</organism>